<reference evidence="5" key="1">
    <citation type="journal article" date="2020" name="Chemosphere">
        <title>In-depth transcriptome unveils the cadmium toxicology and a novel metallothionein in silkworm.</title>
        <authorList>
            <person name="Liu Y."/>
            <person name="Yang C."/>
            <person name="Sun L."/>
            <person name="Wang A."/>
            <person name="Lan X."/>
            <person name="Xu W."/>
            <person name="Liang Y."/>
            <person name="Ma S."/>
            <person name="Xia Q."/>
        </authorList>
    </citation>
    <scope>NUCLEOTIDE SEQUENCE</scope>
</reference>
<proteinExistence type="evidence at transcript level"/>
<comment type="similarity">
    <text evidence="1">Belongs to the metallothionein superfamily. Type 5 family.</text>
</comment>
<accession>A0A7M1IL42</accession>
<dbReference type="InterPro" id="IPR000966">
    <property type="entry name" value="Metalthion_5"/>
</dbReference>
<keyword evidence="4" id="KW-0186">Copper</keyword>
<keyword evidence="3" id="KW-0479">Metal-binding</keyword>
<dbReference type="GO" id="GO:0046872">
    <property type="term" value="F:metal ion binding"/>
    <property type="evidence" value="ECO:0007669"/>
    <property type="project" value="UniProtKB-KW"/>
</dbReference>
<organism evidence="5">
    <name type="scientific">Bombyx mori</name>
    <name type="common">Silk moth</name>
    <dbReference type="NCBI Taxonomy" id="7091"/>
    <lineage>
        <taxon>Eukaryota</taxon>
        <taxon>Metazoa</taxon>
        <taxon>Ecdysozoa</taxon>
        <taxon>Arthropoda</taxon>
        <taxon>Hexapoda</taxon>
        <taxon>Insecta</taxon>
        <taxon>Pterygota</taxon>
        <taxon>Neoptera</taxon>
        <taxon>Endopterygota</taxon>
        <taxon>Lepidoptera</taxon>
        <taxon>Glossata</taxon>
        <taxon>Ditrysia</taxon>
        <taxon>Bombycoidea</taxon>
        <taxon>Bombycidae</taxon>
        <taxon>Bombycinae</taxon>
        <taxon>Bombyx</taxon>
    </lineage>
</organism>
<evidence type="ECO:0000313" key="5">
    <source>
        <dbReference type="EMBL" id="QOQ50639.1"/>
    </source>
</evidence>
<evidence type="ECO:0000256" key="2">
    <source>
        <dbReference type="ARBA" id="ARBA00022539"/>
    </source>
</evidence>
<protein>
    <submittedName>
        <fullName evidence="5">Metallothionein</fullName>
    </submittedName>
</protein>
<evidence type="ECO:0000256" key="4">
    <source>
        <dbReference type="ARBA" id="ARBA00023008"/>
    </source>
</evidence>
<dbReference type="Pfam" id="PF02067">
    <property type="entry name" value="Metallothio_5"/>
    <property type="match status" value="1"/>
</dbReference>
<dbReference type="AlphaFoldDB" id="A0A7M1IL42"/>
<evidence type="ECO:0000256" key="1">
    <source>
        <dbReference type="ARBA" id="ARBA00009641"/>
    </source>
</evidence>
<name>A0A7M1IL42_BOMMO</name>
<evidence type="ECO:0000256" key="3">
    <source>
        <dbReference type="ARBA" id="ARBA00022723"/>
    </source>
</evidence>
<dbReference type="EMBL" id="MW046232">
    <property type="protein sequence ID" value="QOQ50639.1"/>
    <property type="molecule type" value="mRNA"/>
</dbReference>
<keyword evidence="2" id="KW-0104">Cadmium</keyword>
<sequence length="46" mass="4763">MPCGGCGDDCKCTINQCCQNCKCDSSCICSGKKPAPVEASKKTTKS</sequence>